<protein>
    <submittedName>
        <fullName evidence="1">Uncharacterized protein</fullName>
    </submittedName>
</protein>
<proteinExistence type="predicted"/>
<sequence>MDGMTVERNRLREAAVPMNQLAHLFAVAVLILLLVWLFHFHEGLDYYSNNPYRVFNVHPFLMVFGFIIIGGEGLMAYKTTARAERKVRKVIHAMLNLTALCLGAVGVRAVFKFHGMLNLPNMYSLHSWIGLTTICAFGLQWAFGLVAFLVGGLSEGRKRRLLPWHVCFGRTILYMAICSALTGLIEKATFLQLQHLPESRIINFIALTILIFGILVDHSVILPRFHA</sequence>
<dbReference type="Proteomes" id="UP001057402">
    <property type="component" value="Chromosome 7"/>
</dbReference>
<reference evidence="2" key="1">
    <citation type="journal article" date="2023" name="Front. Plant Sci.">
        <title>Chromosomal-level genome assembly of Melastoma candidum provides insights into trichome evolution.</title>
        <authorList>
            <person name="Zhong Y."/>
            <person name="Wu W."/>
            <person name="Sun C."/>
            <person name="Zou P."/>
            <person name="Liu Y."/>
            <person name="Dai S."/>
            <person name="Zhou R."/>
        </authorList>
    </citation>
    <scope>NUCLEOTIDE SEQUENCE [LARGE SCALE GENOMIC DNA]</scope>
</reference>
<dbReference type="EMBL" id="CM042886">
    <property type="protein sequence ID" value="KAI4340716.1"/>
    <property type="molecule type" value="Genomic_DNA"/>
</dbReference>
<gene>
    <name evidence="1" type="ORF">MLD38_025526</name>
</gene>
<evidence type="ECO:0000313" key="1">
    <source>
        <dbReference type="EMBL" id="KAI4340716.1"/>
    </source>
</evidence>
<accession>A0ACB9NX84</accession>
<keyword evidence="2" id="KW-1185">Reference proteome</keyword>
<organism evidence="1 2">
    <name type="scientific">Melastoma candidum</name>
    <dbReference type="NCBI Taxonomy" id="119954"/>
    <lineage>
        <taxon>Eukaryota</taxon>
        <taxon>Viridiplantae</taxon>
        <taxon>Streptophyta</taxon>
        <taxon>Embryophyta</taxon>
        <taxon>Tracheophyta</taxon>
        <taxon>Spermatophyta</taxon>
        <taxon>Magnoliopsida</taxon>
        <taxon>eudicotyledons</taxon>
        <taxon>Gunneridae</taxon>
        <taxon>Pentapetalae</taxon>
        <taxon>rosids</taxon>
        <taxon>malvids</taxon>
        <taxon>Myrtales</taxon>
        <taxon>Melastomataceae</taxon>
        <taxon>Melastomatoideae</taxon>
        <taxon>Melastomateae</taxon>
        <taxon>Melastoma</taxon>
    </lineage>
</organism>
<name>A0ACB9NX84_9MYRT</name>
<evidence type="ECO:0000313" key="2">
    <source>
        <dbReference type="Proteomes" id="UP001057402"/>
    </source>
</evidence>
<comment type="caution">
    <text evidence="1">The sequence shown here is derived from an EMBL/GenBank/DDBJ whole genome shotgun (WGS) entry which is preliminary data.</text>
</comment>